<dbReference type="EMBL" id="QKYT01000413">
    <property type="protein sequence ID" value="RIA85643.1"/>
    <property type="molecule type" value="Genomic_DNA"/>
</dbReference>
<dbReference type="InterPro" id="IPR036396">
    <property type="entry name" value="Cyt_P450_sf"/>
</dbReference>
<dbReference type="PRINTS" id="PR00385">
    <property type="entry name" value="P450"/>
</dbReference>
<dbReference type="STRING" id="658196.A0A397SHI6"/>
<dbReference type="InterPro" id="IPR002401">
    <property type="entry name" value="Cyt_P450_E_grp-I"/>
</dbReference>
<gene>
    <name evidence="8" type="ORF">C1645_683001</name>
</gene>
<evidence type="ECO:0000256" key="3">
    <source>
        <dbReference type="ARBA" id="ARBA00023002"/>
    </source>
</evidence>
<dbReference type="PANTHER" id="PTHR24303">
    <property type="entry name" value="HEME-BINDING MONOOXYGENASE FAMILY"/>
    <property type="match status" value="1"/>
</dbReference>
<dbReference type="Pfam" id="PF00067">
    <property type="entry name" value="p450"/>
    <property type="match status" value="1"/>
</dbReference>
<evidence type="ECO:0000313" key="8">
    <source>
        <dbReference type="EMBL" id="RIA85643.1"/>
    </source>
</evidence>
<dbReference type="AlphaFoldDB" id="A0A397SHI6"/>
<keyword evidence="2 6" id="KW-0479">Metal-binding</keyword>
<feature type="binding site" description="axial binding residue" evidence="6">
    <location>
        <position position="153"/>
    </location>
    <ligand>
        <name>heme</name>
        <dbReference type="ChEBI" id="CHEBI:30413"/>
    </ligand>
    <ligandPart>
        <name>Fe</name>
        <dbReference type="ChEBI" id="CHEBI:18248"/>
    </ligandPart>
</feature>
<evidence type="ECO:0000256" key="4">
    <source>
        <dbReference type="ARBA" id="ARBA00023004"/>
    </source>
</evidence>
<reference evidence="8 9" key="1">
    <citation type="submission" date="2018-06" db="EMBL/GenBank/DDBJ databases">
        <title>Comparative genomics reveals the genomic features of Rhizophagus irregularis, R. cerebriforme, R. diaphanum and Gigaspora rosea, and their symbiotic lifestyle signature.</title>
        <authorList>
            <person name="Morin E."/>
            <person name="San Clemente H."/>
            <person name="Chen E.C.H."/>
            <person name="De La Providencia I."/>
            <person name="Hainaut M."/>
            <person name="Kuo A."/>
            <person name="Kohler A."/>
            <person name="Murat C."/>
            <person name="Tang N."/>
            <person name="Roy S."/>
            <person name="Loubradou J."/>
            <person name="Henrissat B."/>
            <person name="Grigoriev I.V."/>
            <person name="Corradi N."/>
            <person name="Roux C."/>
            <person name="Martin F.M."/>
        </authorList>
    </citation>
    <scope>NUCLEOTIDE SEQUENCE [LARGE SCALE GENOMIC DNA]</scope>
    <source>
        <strain evidence="8 9">DAOM 227022</strain>
    </source>
</reference>
<dbReference type="GO" id="GO:0005506">
    <property type="term" value="F:iron ion binding"/>
    <property type="evidence" value="ECO:0007669"/>
    <property type="project" value="InterPro"/>
</dbReference>
<evidence type="ECO:0000313" key="9">
    <source>
        <dbReference type="Proteomes" id="UP000265703"/>
    </source>
</evidence>
<dbReference type="Gene3D" id="1.10.630.10">
    <property type="entry name" value="Cytochrome P450"/>
    <property type="match status" value="1"/>
</dbReference>
<comment type="cofactor">
    <cofactor evidence="1 6">
        <name>heme</name>
        <dbReference type="ChEBI" id="CHEBI:30413"/>
    </cofactor>
</comment>
<evidence type="ECO:0000256" key="1">
    <source>
        <dbReference type="ARBA" id="ARBA00001971"/>
    </source>
</evidence>
<sequence>MNDKELLLNLLEAIVGGVDSISSFFTSMSYYLVKNPDVITKIRAEVVNILGKDPRPINIEDLDKFKYIEAVIKEVARITSLTPLVDRYNEEPCEVAGYDWPANTHFIINSSGTHSDPKFWDKPEIFDPERFIKPSNDNNLKALILFGGGIRICPGRKLAMVVIKVIIAFLIHQ</sequence>
<dbReference type="PANTHER" id="PTHR24303:SF31">
    <property type="entry name" value="CYTOCHROME P450 307A1-RELATED"/>
    <property type="match status" value="1"/>
</dbReference>
<evidence type="ECO:0000256" key="7">
    <source>
        <dbReference type="RuleBase" id="RU000461"/>
    </source>
</evidence>
<dbReference type="CDD" id="cd00302">
    <property type="entry name" value="cytochrome_P450"/>
    <property type="match status" value="1"/>
</dbReference>
<keyword evidence="9" id="KW-1185">Reference proteome</keyword>
<dbReference type="SUPFAM" id="SSF48264">
    <property type="entry name" value="Cytochrome P450"/>
    <property type="match status" value="1"/>
</dbReference>
<dbReference type="Proteomes" id="UP000265703">
    <property type="component" value="Unassembled WGS sequence"/>
</dbReference>
<dbReference type="InterPro" id="IPR001128">
    <property type="entry name" value="Cyt_P450"/>
</dbReference>
<dbReference type="GO" id="GO:0016705">
    <property type="term" value="F:oxidoreductase activity, acting on paired donors, with incorporation or reduction of molecular oxygen"/>
    <property type="evidence" value="ECO:0007669"/>
    <property type="project" value="InterPro"/>
</dbReference>
<protein>
    <submittedName>
        <fullName evidence="8">Cytochrome P450</fullName>
    </submittedName>
</protein>
<evidence type="ECO:0000256" key="2">
    <source>
        <dbReference type="ARBA" id="ARBA00022723"/>
    </source>
</evidence>
<keyword evidence="3 7" id="KW-0560">Oxidoreductase</keyword>
<comment type="caution">
    <text evidence="8">The sequence shown here is derived from an EMBL/GenBank/DDBJ whole genome shotgun (WGS) entry which is preliminary data.</text>
</comment>
<dbReference type="PRINTS" id="PR00463">
    <property type="entry name" value="EP450I"/>
</dbReference>
<comment type="similarity">
    <text evidence="7">Belongs to the cytochrome P450 family.</text>
</comment>
<name>A0A397SHI6_9GLOM</name>
<accession>A0A397SHI6</accession>
<organism evidence="8 9">
    <name type="scientific">Glomus cerebriforme</name>
    <dbReference type="NCBI Taxonomy" id="658196"/>
    <lineage>
        <taxon>Eukaryota</taxon>
        <taxon>Fungi</taxon>
        <taxon>Fungi incertae sedis</taxon>
        <taxon>Mucoromycota</taxon>
        <taxon>Glomeromycotina</taxon>
        <taxon>Glomeromycetes</taxon>
        <taxon>Glomerales</taxon>
        <taxon>Glomeraceae</taxon>
        <taxon>Glomus</taxon>
    </lineage>
</organism>
<dbReference type="InterPro" id="IPR017972">
    <property type="entry name" value="Cyt_P450_CS"/>
</dbReference>
<dbReference type="PROSITE" id="PS00086">
    <property type="entry name" value="CYTOCHROME_P450"/>
    <property type="match status" value="1"/>
</dbReference>
<evidence type="ECO:0000256" key="5">
    <source>
        <dbReference type="ARBA" id="ARBA00023033"/>
    </source>
</evidence>
<keyword evidence="5 7" id="KW-0503">Monooxygenase</keyword>
<proteinExistence type="inferred from homology"/>
<keyword evidence="4 6" id="KW-0408">Iron</keyword>
<dbReference type="GO" id="GO:0004497">
    <property type="term" value="F:monooxygenase activity"/>
    <property type="evidence" value="ECO:0007669"/>
    <property type="project" value="UniProtKB-KW"/>
</dbReference>
<evidence type="ECO:0000256" key="6">
    <source>
        <dbReference type="PIRSR" id="PIRSR602401-1"/>
    </source>
</evidence>
<dbReference type="GO" id="GO:0020037">
    <property type="term" value="F:heme binding"/>
    <property type="evidence" value="ECO:0007669"/>
    <property type="project" value="InterPro"/>
</dbReference>
<keyword evidence="6 7" id="KW-0349">Heme</keyword>
<feature type="non-terminal residue" evidence="8">
    <location>
        <position position="173"/>
    </location>
</feature>
<dbReference type="OrthoDB" id="2789670at2759"/>